<dbReference type="OrthoDB" id="1452822at2"/>
<dbReference type="PANTHER" id="PTHR30273:SF2">
    <property type="entry name" value="PROTEIN FECR"/>
    <property type="match status" value="1"/>
</dbReference>
<evidence type="ECO:0000259" key="2">
    <source>
        <dbReference type="Pfam" id="PF04773"/>
    </source>
</evidence>
<dbReference type="GO" id="GO:0016989">
    <property type="term" value="F:sigma factor antagonist activity"/>
    <property type="evidence" value="ECO:0007669"/>
    <property type="project" value="TreeGrafter"/>
</dbReference>
<keyword evidence="1" id="KW-0812">Transmembrane</keyword>
<dbReference type="InterPro" id="IPR012373">
    <property type="entry name" value="Ferrdict_sens_TM"/>
</dbReference>
<dbReference type="STRING" id="563176.SAMN04488090_2098"/>
<organism evidence="4 5">
    <name type="scientific">Siphonobacter aquaeclarae</name>
    <dbReference type="NCBI Taxonomy" id="563176"/>
    <lineage>
        <taxon>Bacteria</taxon>
        <taxon>Pseudomonadati</taxon>
        <taxon>Bacteroidota</taxon>
        <taxon>Cytophagia</taxon>
        <taxon>Cytophagales</taxon>
        <taxon>Cytophagaceae</taxon>
        <taxon>Siphonobacter</taxon>
    </lineage>
</organism>
<evidence type="ECO:0000313" key="4">
    <source>
        <dbReference type="EMBL" id="SDL95741.1"/>
    </source>
</evidence>
<dbReference type="InterPro" id="IPR032508">
    <property type="entry name" value="FecR_C"/>
</dbReference>
<dbReference type="InterPro" id="IPR006860">
    <property type="entry name" value="FecR"/>
</dbReference>
<dbReference type="Gene3D" id="2.60.120.1440">
    <property type="match status" value="1"/>
</dbReference>
<sequence>MEHRVPPPDLLERYLAGTCTPEEVRQVEAWYDSYEENEDLFHVHPETAEKAYLFRQWWRIRERIATLTETEEDRPVRRMGWVWAGAAAAIVLLMGLFVYEWRDKAPEAGPIAVTEVIDDTWKTLNNATSSIAEYRLPDGSTVWLNPKSVLRYSTVQRADRREVELKGEAFFEVARDPAHPFVIYTGQMKTQVLGTSFNIKAYENSTHFEVSVLTGKVSVSSQDEREAVLLKPHQRAIFNATDRTFVKSEVPKATKAELWQPTTIKFEWVNLEEIAKALEKNFDVEIRFENISLKKCYVRADFTDMRLPVILDILHKSTDVSYRLKDRIITLSGAGCP</sequence>
<keyword evidence="5" id="KW-1185">Reference proteome</keyword>
<feature type="domain" description="Protein FecR C-terminal" evidence="3">
    <location>
        <begin position="264"/>
        <end position="330"/>
    </location>
</feature>
<dbReference type="RefSeq" id="WP_093201489.1">
    <property type="nucleotide sequence ID" value="NZ_FNGS01000004.1"/>
</dbReference>
<evidence type="ECO:0000313" key="5">
    <source>
        <dbReference type="Proteomes" id="UP000198901"/>
    </source>
</evidence>
<keyword evidence="1" id="KW-0472">Membrane</keyword>
<evidence type="ECO:0000256" key="1">
    <source>
        <dbReference type="SAM" id="Phobius"/>
    </source>
</evidence>
<dbReference type="Pfam" id="PF04773">
    <property type="entry name" value="FecR"/>
    <property type="match status" value="1"/>
</dbReference>
<proteinExistence type="predicted"/>
<dbReference type="AlphaFoldDB" id="A0A1G9PB71"/>
<dbReference type="Proteomes" id="UP000198901">
    <property type="component" value="Unassembled WGS sequence"/>
</dbReference>
<feature type="domain" description="FecR protein" evidence="2">
    <location>
        <begin position="125"/>
        <end position="217"/>
    </location>
</feature>
<accession>A0A1G9PB71</accession>
<dbReference type="Pfam" id="PF16344">
    <property type="entry name" value="FecR_C"/>
    <property type="match status" value="1"/>
</dbReference>
<gene>
    <name evidence="4" type="ORF">SAMN04488090_2098</name>
</gene>
<name>A0A1G9PB71_9BACT</name>
<keyword evidence="1" id="KW-1133">Transmembrane helix</keyword>
<dbReference type="Gene3D" id="3.55.50.30">
    <property type="match status" value="1"/>
</dbReference>
<dbReference type="EMBL" id="FNGS01000004">
    <property type="protein sequence ID" value="SDL95741.1"/>
    <property type="molecule type" value="Genomic_DNA"/>
</dbReference>
<protein>
    <submittedName>
        <fullName evidence="4">FecR family protein</fullName>
    </submittedName>
</protein>
<reference evidence="4 5" key="1">
    <citation type="submission" date="2016-10" db="EMBL/GenBank/DDBJ databases">
        <authorList>
            <person name="de Groot N.N."/>
        </authorList>
    </citation>
    <scope>NUCLEOTIDE SEQUENCE [LARGE SCALE GENOMIC DNA]</scope>
    <source>
        <strain evidence="4 5">DSM 21668</strain>
    </source>
</reference>
<evidence type="ECO:0000259" key="3">
    <source>
        <dbReference type="Pfam" id="PF16344"/>
    </source>
</evidence>
<dbReference type="PANTHER" id="PTHR30273">
    <property type="entry name" value="PERIPLASMIC SIGNAL SENSOR AND SIGMA FACTOR ACTIVATOR FECR-RELATED"/>
    <property type="match status" value="1"/>
</dbReference>
<dbReference type="PIRSF" id="PIRSF018266">
    <property type="entry name" value="FecR"/>
    <property type="match status" value="1"/>
</dbReference>
<feature type="transmembrane region" description="Helical" evidence="1">
    <location>
        <begin position="80"/>
        <end position="99"/>
    </location>
</feature>